<sequence>MQLRHDIIRDERCLSRTVLAQRGWTAAAIRLFLGEPDLLCPHPETRHAPPVQLFRRARVLAAESSDQWQRWHHRSVQRAAQRRAAADVQRAAILCEIAALDIRVPVLDEPALTERALAFRRRRHPASAGDDPDPGSASLRRWMVGYLRHETIIQDCGSLQARAGRAQATPALRAIVYAAIADRYPSLADEARSQAAEACDLPP</sequence>
<dbReference type="AlphaFoldDB" id="A0A7W7H210"/>
<comment type="caution">
    <text evidence="1">The sequence shown here is derived from an EMBL/GenBank/DDBJ whole genome shotgun (WGS) entry which is preliminary data.</text>
</comment>
<accession>A0A7W7H210</accession>
<proteinExistence type="predicted"/>
<reference evidence="1 2" key="1">
    <citation type="submission" date="2020-08" db="EMBL/GenBank/DDBJ databases">
        <title>Sequencing the genomes of 1000 actinobacteria strains.</title>
        <authorList>
            <person name="Klenk H.-P."/>
        </authorList>
    </citation>
    <scope>NUCLEOTIDE SEQUENCE [LARGE SCALE GENOMIC DNA]</scope>
    <source>
        <strain evidence="1 2">DSM 45809</strain>
    </source>
</reference>
<dbReference type="RefSeq" id="WP_185042901.1">
    <property type="nucleotide sequence ID" value="NZ_BAABFG010000005.1"/>
</dbReference>
<evidence type="ECO:0000313" key="1">
    <source>
        <dbReference type="EMBL" id="MBB4742551.1"/>
    </source>
</evidence>
<keyword evidence="2" id="KW-1185">Reference proteome</keyword>
<name>A0A7W7H210_9ACTN</name>
<gene>
    <name evidence="1" type="ORF">BJY16_006010</name>
</gene>
<dbReference type="EMBL" id="JACHNB010000001">
    <property type="protein sequence ID" value="MBB4742551.1"/>
    <property type="molecule type" value="Genomic_DNA"/>
</dbReference>
<organism evidence="1 2">
    <name type="scientific">Actinoplanes octamycinicus</name>
    <dbReference type="NCBI Taxonomy" id="135948"/>
    <lineage>
        <taxon>Bacteria</taxon>
        <taxon>Bacillati</taxon>
        <taxon>Actinomycetota</taxon>
        <taxon>Actinomycetes</taxon>
        <taxon>Micromonosporales</taxon>
        <taxon>Micromonosporaceae</taxon>
        <taxon>Actinoplanes</taxon>
    </lineage>
</organism>
<protein>
    <submittedName>
        <fullName evidence="1">Uncharacterized protein</fullName>
    </submittedName>
</protein>
<dbReference type="Proteomes" id="UP000546162">
    <property type="component" value="Unassembled WGS sequence"/>
</dbReference>
<evidence type="ECO:0000313" key="2">
    <source>
        <dbReference type="Proteomes" id="UP000546162"/>
    </source>
</evidence>